<evidence type="ECO:0000313" key="2">
    <source>
        <dbReference type="Proteomes" id="UP000009256"/>
    </source>
</evidence>
<dbReference type="RefSeq" id="WP_013433330.1">
    <property type="nucleotide sequence ID" value="NC_014721.1"/>
</dbReference>
<proteinExistence type="predicted"/>
<evidence type="ECO:0000313" key="1">
    <source>
        <dbReference type="EMBL" id="ADQ41609.1"/>
    </source>
</evidence>
<organism evidence="1 2">
    <name type="scientific">Caldicellulosiruptor acetigenus (strain ATCC 700853 / DSM 12137 / I77R1B)</name>
    <name type="common">Caldicellulosiruptor kristjanssonii</name>
    <dbReference type="NCBI Taxonomy" id="632335"/>
    <lineage>
        <taxon>Bacteria</taxon>
        <taxon>Bacillati</taxon>
        <taxon>Bacillota</taxon>
        <taxon>Bacillota incertae sedis</taxon>
        <taxon>Caldicellulosiruptorales</taxon>
        <taxon>Caldicellulosiruptoraceae</taxon>
        <taxon>Caldicellulosiruptor</taxon>
    </lineage>
</organism>
<reference key="1">
    <citation type="submission" date="2010-11" db="EMBL/GenBank/DDBJ databases">
        <title>Complete sequence of chromosome of Caldicellulosiruptor kristjanssonii 177R1B.</title>
        <authorList>
            <consortium name="US DOE Joint Genome Institute"/>
            <person name="Lucas S."/>
            <person name="Copeland A."/>
            <person name="Lapidus A."/>
            <person name="Cheng J.-F."/>
            <person name="Bruce D."/>
            <person name="Goodwin L."/>
            <person name="Pitluck S."/>
            <person name="Davenport K."/>
            <person name="Detter J.C."/>
            <person name="Han C."/>
            <person name="Tapia R."/>
            <person name="Land M."/>
            <person name="Hauser L."/>
            <person name="Jeffries C."/>
            <person name="Kyrpides N."/>
            <person name="Ivanova N."/>
            <person name="Mikhailova N."/>
            <person name="Blumer-Schuette S.E."/>
            <person name="Kelly R.M."/>
            <person name="Woyke T."/>
        </authorList>
    </citation>
    <scope>NUCLEOTIDE SEQUENCE</scope>
    <source>
        <strain>177R1B</strain>
    </source>
</reference>
<reference evidence="1 2" key="2">
    <citation type="journal article" date="2011" name="J. Bacteriol.">
        <title>Complete genome sequences for the anaerobic, extremely thermophilic plant biomass-degrading bacteria Caldicellulosiruptor hydrothermalis, Caldicellulosiruptor kristjanssonii, Caldicellulosiruptor kronotskyensis, Caldicellulosiruptor owensenis, and Caldicellulosiruptor lactoaceticus.</title>
        <authorList>
            <person name="Blumer-Schuette S.E."/>
            <person name="Ozdemir I."/>
            <person name="Mistry D."/>
            <person name="Lucas S."/>
            <person name="Lapidus A."/>
            <person name="Cheng J.F."/>
            <person name="Goodwin L.A."/>
            <person name="Pitluck S."/>
            <person name="Land M.L."/>
            <person name="Hauser L.J."/>
            <person name="Woyke T."/>
            <person name="Mikhailova N."/>
            <person name="Pati A."/>
            <person name="Kyrpides N.C."/>
            <person name="Ivanova N."/>
            <person name="Detter J.C."/>
            <person name="Walston-Davenport K."/>
            <person name="Han S."/>
            <person name="Adams M.W."/>
            <person name="Kelly R.M."/>
        </authorList>
    </citation>
    <scope>NUCLEOTIDE SEQUENCE [LARGE SCALE GENOMIC DNA]</scope>
    <source>
        <strain evidence="2">ATCC 700853 / DSM 12137 / I77R1B</strain>
    </source>
</reference>
<dbReference type="AlphaFoldDB" id="E4S5U9"/>
<keyword evidence="2" id="KW-1185">Reference proteome</keyword>
<gene>
    <name evidence="1" type="ordered locus">Calkr_2144</name>
</gene>
<dbReference type="KEGG" id="cki:Calkr_2144"/>
<sequence>MPYIYFRVSEQAKWGVDENGNYVPVYSKIKINRPVDTVEKVEALREFLADVMHIKKEYITVIDREEYLQNVEDDEDLEDEECDE</sequence>
<name>E4S5U9_CALA7</name>
<dbReference type="STRING" id="632335.Calkr_2144"/>
<dbReference type="EMBL" id="CP002326">
    <property type="protein sequence ID" value="ADQ41609.1"/>
    <property type="molecule type" value="Genomic_DNA"/>
</dbReference>
<protein>
    <submittedName>
        <fullName evidence="1">Uncharacterized protein</fullName>
    </submittedName>
</protein>
<dbReference type="OrthoDB" id="9892724at2"/>
<accession>E4S5U9</accession>
<dbReference type="HOGENOM" id="CLU_2551909_0_0_9"/>
<dbReference type="Proteomes" id="UP000009256">
    <property type="component" value="Chromosome"/>
</dbReference>